<gene>
    <name evidence="2" type="ORF">C8263_05375</name>
</gene>
<comment type="caution">
    <text evidence="2">The sequence shown here is derived from an EMBL/GenBank/DDBJ whole genome shotgun (WGS) entry which is preliminary data.</text>
</comment>
<accession>A0A2T3WA28</accession>
<feature type="chain" id="PRO_5015642464" description="Spore coat protein U domain-containing protein" evidence="1">
    <location>
        <begin position="27"/>
        <end position="149"/>
    </location>
</feature>
<keyword evidence="3" id="KW-1185">Reference proteome</keyword>
<dbReference type="AlphaFoldDB" id="A0A2T3WA28"/>
<proteinExistence type="predicted"/>
<reference evidence="2 3" key="1">
    <citation type="submission" date="2018-03" db="EMBL/GenBank/DDBJ databases">
        <title>Draft genome of Deinococcus sp. OD32.</title>
        <authorList>
            <person name="Wang X.-P."/>
            <person name="Du Z.-J."/>
        </authorList>
    </citation>
    <scope>NUCLEOTIDE SEQUENCE [LARGE SCALE GENOMIC DNA]</scope>
    <source>
        <strain evidence="2 3">OD32</strain>
    </source>
</reference>
<dbReference type="Proteomes" id="UP000240317">
    <property type="component" value="Unassembled WGS sequence"/>
</dbReference>
<dbReference type="RefSeq" id="WP_107137102.1">
    <property type="nucleotide sequence ID" value="NZ_PYSV01000004.1"/>
</dbReference>
<organism evidence="2 3">
    <name type="scientific">Deinococcus arcticus</name>
    <dbReference type="NCBI Taxonomy" id="2136176"/>
    <lineage>
        <taxon>Bacteria</taxon>
        <taxon>Thermotogati</taxon>
        <taxon>Deinococcota</taxon>
        <taxon>Deinococci</taxon>
        <taxon>Deinococcales</taxon>
        <taxon>Deinococcaceae</taxon>
        <taxon>Deinococcus</taxon>
    </lineage>
</organism>
<feature type="signal peptide" evidence="1">
    <location>
        <begin position="1"/>
        <end position="26"/>
    </location>
</feature>
<dbReference type="EMBL" id="PYSV01000004">
    <property type="protein sequence ID" value="PTA68682.1"/>
    <property type="molecule type" value="Genomic_DNA"/>
</dbReference>
<evidence type="ECO:0000256" key="1">
    <source>
        <dbReference type="SAM" id="SignalP"/>
    </source>
</evidence>
<protein>
    <recommendedName>
        <fullName evidence="4">Spore coat protein U domain-containing protein</fullName>
    </recommendedName>
</protein>
<evidence type="ECO:0008006" key="4">
    <source>
        <dbReference type="Google" id="ProtNLM"/>
    </source>
</evidence>
<evidence type="ECO:0000313" key="2">
    <source>
        <dbReference type="EMBL" id="PTA68682.1"/>
    </source>
</evidence>
<keyword evidence="1" id="KW-0732">Signal</keyword>
<sequence length="149" mass="15421">MMALFRLPAALLPALIGGTLFSVAQATPGSPVPRCEIRVAALIEPYRFPVGAQGQLEVTVACPPGRFAVSLSTPDGPLRGPRAPLTLQSGAATAQALLTDWPADLNVVGRRTFTLKVLVPPGQLNLAGGDYSTLLSVRAEALDPAGDLP</sequence>
<name>A0A2T3WA28_9DEIO</name>
<evidence type="ECO:0000313" key="3">
    <source>
        <dbReference type="Proteomes" id="UP000240317"/>
    </source>
</evidence>